<feature type="domain" description="Orn/Lys/Arg decarboxylases family 1 pyridoxal-P attachment site" evidence="6">
    <location>
        <begin position="220"/>
        <end position="234"/>
    </location>
</feature>
<dbReference type="EMBL" id="JBHUIO010000006">
    <property type="protein sequence ID" value="MFD2170747.1"/>
    <property type="molecule type" value="Genomic_DNA"/>
</dbReference>
<evidence type="ECO:0000256" key="2">
    <source>
        <dbReference type="ARBA" id="ARBA00010671"/>
    </source>
</evidence>
<comment type="similarity">
    <text evidence="2">Belongs to the Orn/Lys/Arg decarboxylase class-I family.</text>
</comment>
<dbReference type="CDD" id="cd00615">
    <property type="entry name" value="Orn_deC_like"/>
    <property type="match status" value="1"/>
</dbReference>
<name>A0ABW4ZXL7_9BACL</name>
<dbReference type="InterPro" id="IPR015421">
    <property type="entry name" value="PyrdxlP-dep_Trfase_major"/>
</dbReference>
<keyword evidence="3" id="KW-0210">Decarboxylase</keyword>
<evidence type="ECO:0000313" key="8">
    <source>
        <dbReference type="Proteomes" id="UP001597343"/>
    </source>
</evidence>
<evidence type="ECO:0000256" key="4">
    <source>
        <dbReference type="ARBA" id="ARBA00022898"/>
    </source>
</evidence>
<dbReference type="PANTHER" id="PTHR43277:SF4">
    <property type="entry name" value="ARGININE DECARBOXYLASE"/>
    <property type="match status" value="1"/>
</dbReference>
<evidence type="ECO:0000256" key="1">
    <source>
        <dbReference type="ARBA" id="ARBA00001933"/>
    </source>
</evidence>
<dbReference type="SUPFAM" id="SSF53383">
    <property type="entry name" value="PLP-dependent transferases"/>
    <property type="match status" value="1"/>
</dbReference>
<reference evidence="8" key="1">
    <citation type="journal article" date="2019" name="Int. J. Syst. Evol. Microbiol.">
        <title>The Global Catalogue of Microorganisms (GCM) 10K type strain sequencing project: providing services to taxonomists for standard genome sequencing and annotation.</title>
        <authorList>
            <consortium name="The Broad Institute Genomics Platform"/>
            <consortium name="The Broad Institute Genome Sequencing Center for Infectious Disease"/>
            <person name="Wu L."/>
            <person name="Ma J."/>
        </authorList>
    </citation>
    <scope>NUCLEOTIDE SEQUENCE [LARGE SCALE GENOMIC DNA]</scope>
    <source>
        <strain evidence="8">CGMCC 1.13574</strain>
    </source>
</reference>
<dbReference type="InterPro" id="IPR052357">
    <property type="entry name" value="Orn_Lys_Arg_decarboxylase-I"/>
</dbReference>
<gene>
    <name evidence="7" type="ORF">ACFSOY_12110</name>
</gene>
<dbReference type="InterPro" id="IPR000310">
    <property type="entry name" value="Orn/Lys/Arg_deCO2ase_major_dom"/>
</dbReference>
<dbReference type="InterPro" id="IPR008286">
    <property type="entry name" value="Prn/Lys/Arg_de-COase_C"/>
</dbReference>
<dbReference type="RefSeq" id="WP_386047001.1">
    <property type="nucleotide sequence ID" value="NZ_JBHUIO010000006.1"/>
</dbReference>
<keyword evidence="7" id="KW-0808">Transferase</keyword>
<comment type="caution">
    <text evidence="7">The sequence shown here is derived from an EMBL/GenBank/DDBJ whole genome shotgun (WGS) entry which is preliminary data.</text>
</comment>
<keyword evidence="8" id="KW-1185">Reference proteome</keyword>
<dbReference type="InterPro" id="IPR015424">
    <property type="entry name" value="PyrdxlP-dep_Trfase"/>
</dbReference>
<dbReference type="Gene3D" id="3.90.100.10">
    <property type="entry name" value="Orn/Lys/Arg decarboxylase, C-terminal domain"/>
    <property type="match status" value="1"/>
</dbReference>
<dbReference type="Pfam" id="PF03711">
    <property type="entry name" value="OKR_DC_1_C"/>
    <property type="match status" value="1"/>
</dbReference>
<keyword evidence="5" id="KW-0456">Lyase</keyword>
<sequence>MTSSTIPILQAILSHLRSQPVGFHVPGHKMGRGLSGELGSWLGAAGRLDLTEIPGLDDLHAPTGAIREAQRLAADAFGAEETFFLINGSTAGNIAMVMAACSQNDTILVPRNLHKSVIHGLVLARALPAFYRPTVHPEFGIAGGVTVAEVERAVQEHPEAKALLITSPTYHGICSDLEAIGEVVHRAGMMLLVDEAHGAHFAFHERLPKTAMESGADLAVQSTHKLLGSLTQSSMLHVQGARVDRVRLRKRLQLMQSTSPSYLLMASLDCARHQMVTEGREMLERALAAAAAGAARLRDMHPLQLLDADDPLKWTIGVTGLGLSGTEAYDWLHGAGRMTLELSDPYNVLAVLSYADGPRQVERLLTALSKLPASGQPLAVPTAVEPPVGKRAIHLYEAFDLPSETVPLREAAGRVSAEMVIPYPPGIPLLMPGEEWTEDMVEYVEQLRAAGVRFSGAEDSAINTVQVIRRSAVSLIDWKE</sequence>
<dbReference type="Gene3D" id="3.40.640.10">
    <property type="entry name" value="Type I PLP-dependent aspartate aminotransferase-like (Major domain)"/>
    <property type="match status" value="1"/>
</dbReference>
<dbReference type="InterPro" id="IPR036633">
    <property type="entry name" value="Prn/Lys/Arg_de-COase_C_sf"/>
</dbReference>
<keyword evidence="7" id="KW-0032">Aminotransferase</keyword>
<evidence type="ECO:0000313" key="7">
    <source>
        <dbReference type="EMBL" id="MFD2170747.1"/>
    </source>
</evidence>
<evidence type="ECO:0000256" key="5">
    <source>
        <dbReference type="ARBA" id="ARBA00023239"/>
    </source>
</evidence>
<dbReference type="Proteomes" id="UP001597343">
    <property type="component" value="Unassembled WGS sequence"/>
</dbReference>
<accession>A0ABW4ZXL7</accession>
<dbReference type="PANTHER" id="PTHR43277">
    <property type="entry name" value="ARGININE DECARBOXYLASE"/>
    <property type="match status" value="1"/>
</dbReference>
<keyword evidence="4" id="KW-0663">Pyridoxal phosphate</keyword>
<evidence type="ECO:0000259" key="6">
    <source>
        <dbReference type="PROSITE" id="PS00703"/>
    </source>
</evidence>
<organism evidence="7 8">
    <name type="scientific">Tumebacillus lipolyticus</name>
    <dbReference type="NCBI Taxonomy" id="1280370"/>
    <lineage>
        <taxon>Bacteria</taxon>
        <taxon>Bacillati</taxon>
        <taxon>Bacillota</taxon>
        <taxon>Bacilli</taxon>
        <taxon>Bacillales</taxon>
        <taxon>Alicyclobacillaceae</taxon>
        <taxon>Tumebacillus</taxon>
    </lineage>
</organism>
<protein>
    <submittedName>
        <fullName evidence="7">Aminotransferase class I/II-fold pyridoxal phosphate-dependent enzyme</fullName>
    </submittedName>
</protein>
<dbReference type="Pfam" id="PF01276">
    <property type="entry name" value="OKR_DC_1"/>
    <property type="match status" value="1"/>
</dbReference>
<proteinExistence type="inferred from homology"/>
<comment type="cofactor">
    <cofactor evidence="1">
        <name>pyridoxal 5'-phosphate</name>
        <dbReference type="ChEBI" id="CHEBI:597326"/>
    </cofactor>
</comment>
<evidence type="ECO:0000256" key="3">
    <source>
        <dbReference type="ARBA" id="ARBA00022793"/>
    </source>
</evidence>
<dbReference type="PROSITE" id="PS00703">
    <property type="entry name" value="OKR_DC_1"/>
    <property type="match status" value="1"/>
</dbReference>
<dbReference type="GO" id="GO:0008483">
    <property type="term" value="F:transaminase activity"/>
    <property type="evidence" value="ECO:0007669"/>
    <property type="project" value="UniProtKB-KW"/>
</dbReference>
<dbReference type="SUPFAM" id="SSF55904">
    <property type="entry name" value="Ornithine decarboxylase C-terminal domain"/>
    <property type="match status" value="1"/>
</dbReference>